<comment type="caution">
    <text evidence="4">The sequence shown here is derived from an EMBL/GenBank/DDBJ whole genome shotgun (WGS) entry which is preliminary data.</text>
</comment>
<dbReference type="NCBIfam" id="TIGR00129">
    <property type="entry name" value="fdhD_narQ"/>
    <property type="match status" value="1"/>
</dbReference>
<evidence type="ECO:0000256" key="3">
    <source>
        <dbReference type="HAMAP-Rule" id="MF_00187"/>
    </source>
</evidence>
<dbReference type="InterPro" id="IPR016193">
    <property type="entry name" value="Cytidine_deaminase-like"/>
</dbReference>
<comment type="caution">
    <text evidence="3">Lacks conserved residue(s) required for the propagation of feature annotation.</text>
</comment>
<dbReference type="HAMAP" id="MF_00187">
    <property type="entry name" value="FdhD"/>
    <property type="match status" value="1"/>
</dbReference>
<organism evidence="4 5">
    <name type="scientific">Microvirga subterranea</name>
    <dbReference type="NCBI Taxonomy" id="186651"/>
    <lineage>
        <taxon>Bacteria</taxon>
        <taxon>Pseudomonadati</taxon>
        <taxon>Pseudomonadota</taxon>
        <taxon>Alphaproteobacteria</taxon>
        <taxon>Hyphomicrobiales</taxon>
        <taxon>Methylobacteriaceae</taxon>
        <taxon>Microvirga</taxon>
    </lineage>
</organism>
<evidence type="ECO:0000313" key="5">
    <source>
        <dbReference type="Proteomes" id="UP000254925"/>
    </source>
</evidence>
<dbReference type="EMBL" id="QQBB01000005">
    <property type="protein sequence ID" value="RDI58824.1"/>
    <property type="molecule type" value="Genomic_DNA"/>
</dbReference>
<dbReference type="AlphaFoldDB" id="A0A370HPK3"/>
<dbReference type="Proteomes" id="UP000254925">
    <property type="component" value="Unassembled WGS sequence"/>
</dbReference>
<dbReference type="GO" id="GO:0005737">
    <property type="term" value="C:cytoplasm"/>
    <property type="evidence" value="ECO:0007669"/>
    <property type="project" value="UniProtKB-SubCell"/>
</dbReference>
<dbReference type="PANTHER" id="PTHR30592:SF1">
    <property type="entry name" value="SULFUR CARRIER PROTEIN FDHD"/>
    <property type="match status" value="1"/>
</dbReference>
<dbReference type="GO" id="GO:0006777">
    <property type="term" value="P:Mo-molybdopterin cofactor biosynthetic process"/>
    <property type="evidence" value="ECO:0007669"/>
    <property type="project" value="UniProtKB-UniRule"/>
</dbReference>
<dbReference type="GO" id="GO:0016783">
    <property type="term" value="F:sulfurtransferase activity"/>
    <property type="evidence" value="ECO:0007669"/>
    <property type="project" value="InterPro"/>
</dbReference>
<sequence>MPPSSRHGAPPEATEAEASVVSFETGAVTSTGRVLPAEEPVGIIYGGVPFAVMMVTPSHLEDFAYGFSLTEGVILDRRDIRGIRIEQAENGLQCSIDLVPERLHQHLARKRALSGRTGCGLCGIDDLASLPHARAPEGEAPRIAVGSVRRALDQMEHWQPLNDRTRAVHAAAWAGIDGEVVTVREDVGRHNALDKLIGALVRTDADPRQGFAIVTSRCSFELVEKIAAFGARTLVAVSAPTARALARARELDITLAGIARRDSMTVFHGLERLLQQESAR</sequence>
<keyword evidence="2 3" id="KW-0501">Molybdenum cofactor biosynthesis</keyword>
<evidence type="ECO:0000313" key="4">
    <source>
        <dbReference type="EMBL" id="RDI58824.1"/>
    </source>
</evidence>
<dbReference type="OrthoDB" id="3197277at2"/>
<dbReference type="RefSeq" id="WP_114770810.1">
    <property type="nucleotide sequence ID" value="NZ_QQBB01000005.1"/>
</dbReference>
<comment type="similarity">
    <text evidence="3">Belongs to the FdhD family.</text>
</comment>
<proteinExistence type="inferred from homology"/>
<dbReference type="PIRSF" id="PIRSF015626">
    <property type="entry name" value="FdhD"/>
    <property type="match status" value="1"/>
</dbReference>
<accession>A0A370HPK3</accession>
<dbReference type="InterPro" id="IPR003786">
    <property type="entry name" value="FdhD"/>
</dbReference>
<keyword evidence="5" id="KW-1185">Reference proteome</keyword>
<name>A0A370HPK3_9HYPH</name>
<evidence type="ECO:0000256" key="2">
    <source>
        <dbReference type="ARBA" id="ARBA00023150"/>
    </source>
</evidence>
<evidence type="ECO:0000256" key="1">
    <source>
        <dbReference type="ARBA" id="ARBA00022490"/>
    </source>
</evidence>
<comment type="function">
    <text evidence="3">Required for formate dehydrogenase (FDH) activity. Acts as a sulfur carrier protein that transfers sulfur from IscS to the molybdenum cofactor prior to its insertion into FDH.</text>
</comment>
<keyword evidence="1 3" id="KW-0963">Cytoplasm</keyword>
<dbReference type="Pfam" id="PF02634">
    <property type="entry name" value="FdhD-NarQ"/>
    <property type="match status" value="1"/>
</dbReference>
<dbReference type="PANTHER" id="PTHR30592">
    <property type="entry name" value="FORMATE DEHYDROGENASE"/>
    <property type="match status" value="1"/>
</dbReference>
<feature type="active site" description="Cysteine persulfide intermediate" evidence="3">
    <location>
        <position position="119"/>
    </location>
</feature>
<dbReference type="Gene3D" id="3.40.140.10">
    <property type="entry name" value="Cytidine Deaminase, domain 2"/>
    <property type="match status" value="1"/>
</dbReference>
<comment type="subcellular location">
    <subcellularLocation>
        <location evidence="3">Cytoplasm</location>
    </subcellularLocation>
</comment>
<dbReference type="GO" id="GO:0097163">
    <property type="term" value="F:sulfur carrier activity"/>
    <property type="evidence" value="ECO:0007669"/>
    <property type="project" value="UniProtKB-UniRule"/>
</dbReference>
<dbReference type="SUPFAM" id="SSF53927">
    <property type="entry name" value="Cytidine deaminase-like"/>
    <property type="match status" value="1"/>
</dbReference>
<reference evidence="4 5" key="1">
    <citation type="submission" date="2018-07" db="EMBL/GenBank/DDBJ databases">
        <title>Genomic Encyclopedia of Type Strains, Phase IV (KMG-IV): sequencing the most valuable type-strain genomes for metagenomic binning, comparative biology and taxonomic classification.</title>
        <authorList>
            <person name="Goeker M."/>
        </authorList>
    </citation>
    <scope>NUCLEOTIDE SEQUENCE [LARGE SCALE GENOMIC DNA]</scope>
    <source>
        <strain evidence="4 5">DSM 14364</strain>
    </source>
</reference>
<protein>
    <recommendedName>
        <fullName evidence="3">Sulfur carrier protein FdhD</fullName>
    </recommendedName>
</protein>
<dbReference type="Gene3D" id="3.10.20.10">
    <property type="match status" value="1"/>
</dbReference>
<gene>
    <name evidence="3" type="primary">fdhD</name>
    <name evidence="4" type="ORF">DES45_105349</name>
</gene>